<keyword evidence="8" id="KW-1185">Reference proteome</keyword>
<keyword evidence="7" id="KW-0808">Transferase</keyword>
<evidence type="ECO:0000256" key="4">
    <source>
        <dbReference type="ARBA" id="ARBA00023125"/>
    </source>
</evidence>
<evidence type="ECO:0000256" key="1">
    <source>
        <dbReference type="ARBA" id="ARBA00005384"/>
    </source>
</evidence>
<gene>
    <name evidence="7" type="ORF">KZJ38_15105</name>
</gene>
<dbReference type="Gene3D" id="3.40.640.10">
    <property type="entry name" value="Type I PLP-dependent aspartate aminotransferase-like (Major domain)"/>
    <property type="match status" value="1"/>
</dbReference>
<accession>A0ABX8UGE5</accession>
<dbReference type="SUPFAM" id="SSF46785">
    <property type="entry name" value="Winged helix' DNA-binding domain"/>
    <property type="match status" value="1"/>
</dbReference>
<dbReference type="PRINTS" id="PR00035">
    <property type="entry name" value="HTHGNTR"/>
</dbReference>
<dbReference type="Pfam" id="PF00392">
    <property type="entry name" value="GntR"/>
    <property type="match status" value="1"/>
</dbReference>
<keyword evidence="7" id="KW-0032">Aminotransferase</keyword>
<proteinExistence type="inferred from homology"/>
<dbReference type="PROSITE" id="PS50949">
    <property type="entry name" value="HTH_GNTR"/>
    <property type="match status" value="1"/>
</dbReference>
<keyword evidence="4" id="KW-0238">DNA-binding</keyword>
<dbReference type="RefSeq" id="WP_219796828.1">
    <property type="nucleotide sequence ID" value="NZ_CP080095.1"/>
</dbReference>
<feature type="domain" description="HTH gntR-type" evidence="6">
    <location>
        <begin position="17"/>
        <end position="85"/>
    </location>
</feature>
<keyword evidence="2" id="KW-0663">Pyridoxal phosphate</keyword>
<evidence type="ECO:0000256" key="5">
    <source>
        <dbReference type="ARBA" id="ARBA00023163"/>
    </source>
</evidence>
<name>A0ABX8UGE5_9BURK</name>
<sequence length="484" mass="53435">MSVPLEQIPAPHDASALTLVDQLVQWARRRVDERVFRPGMRMPSIRKLALDKGVSRFTVVEAYERLVAQGYLDSRRGSGFYVRERLASPMPGERRTANEAAPAPSTIDVVWLLRNMLHTSTQPERGPGLGYLPSRWLDGELISGALRTLGRQSGAQLLGFGTPQGFLPLRQQLQTRLEELEIGASPESIVLVSGITQGIDLLSRLYLQAGDAVIVGDPAWFQMFGRIASQGAHMVGMPYTPDGPDLDALETLVQTWRPKMLVINSVLQNPTGTSLTAAQAFRILRLAEEYDFIVVEDDIYGDLCPPGYPATRLASLDQLKRVIYMGSFSKTLAANLRVGFIACAPEIAQAVADQKMLVNMTTPELNERVLYKILTEGHYRRHVERLRARLDTVRDKACRMLEKTGMRHFLTPGAGMFVWTDTGVDADALAAAGHEAGFLLTPGSLFSPQQSPTTWMRFNVANCGDPALPAFLGEYLDSVIRRAS</sequence>
<evidence type="ECO:0000313" key="7">
    <source>
        <dbReference type="EMBL" id="QYD67661.1"/>
    </source>
</evidence>
<dbReference type="InterPro" id="IPR036388">
    <property type="entry name" value="WH-like_DNA-bd_sf"/>
</dbReference>
<reference evidence="7 8" key="1">
    <citation type="submission" date="2021-07" db="EMBL/GenBank/DDBJ databases">
        <title>Paraburkholderia edwinii protects Aspergillus sp. from phenazines by acting as a toxin sponge.</title>
        <authorList>
            <person name="Dahlstrom K.M."/>
            <person name="Newman D.K."/>
        </authorList>
    </citation>
    <scope>NUCLEOTIDE SEQUENCE [LARGE SCALE GENOMIC DNA]</scope>
    <source>
        <strain evidence="7 8">Pe01</strain>
    </source>
</reference>
<organism evidence="7 8">
    <name type="scientific">Paraburkholderia edwinii</name>
    <dbReference type="NCBI Taxonomy" id="2861782"/>
    <lineage>
        <taxon>Bacteria</taxon>
        <taxon>Pseudomonadati</taxon>
        <taxon>Pseudomonadota</taxon>
        <taxon>Betaproteobacteria</taxon>
        <taxon>Burkholderiales</taxon>
        <taxon>Burkholderiaceae</taxon>
        <taxon>Paraburkholderia</taxon>
    </lineage>
</organism>
<dbReference type="CDD" id="cd07377">
    <property type="entry name" value="WHTH_GntR"/>
    <property type="match status" value="1"/>
</dbReference>
<comment type="similarity">
    <text evidence="1">In the C-terminal section; belongs to the class-I pyridoxal-phosphate-dependent aminotransferase family.</text>
</comment>
<dbReference type="PANTHER" id="PTHR46577:SF2">
    <property type="entry name" value="TRANSCRIPTIONAL REGULATORY PROTEIN"/>
    <property type="match status" value="1"/>
</dbReference>
<dbReference type="InterPro" id="IPR015421">
    <property type="entry name" value="PyrdxlP-dep_Trfase_major"/>
</dbReference>
<evidence type="ECO:0000256" key="3">
    <source>
        <dbReference type="ARBA" id="ARBA00023015"/>
    </source>
</evidence>
<dbReference type="Pfam" id="PF00155">
    <property type="entry name" value="Aminotran_1_2"/>
    <property type="match status" value="1"/>
</dbReference>
<evidence type="ECO:0000313" key="8">
    <source>
        <dbReference type="Proteomes" id="UP000826462"/>
    </source>
</evidence>
<dbReference type="SMART" id="SM00345">
    <property type="entry name" value="HTH_GNTR"/>
    <property type="match status" value="1"/>
</dbReference>
<dbReference type="SUPFAM" id="SSF53383">
    <property type="entry name" value="PLP-dependent transferases"/>
    <property type="match status" value="1"/>
</dbReference>
<dbReference type="PANTHER" id="PTHR46577">
    <property type="entry name" value="HTH-TYPE TRANSCRIPTIONAL REGULATORY PROTEIN GABR"/>
    <property type="match status" value="1"/>
</dbReference>
<protein>
    <submittedName>
        <fullName evidence="7">PLP-dependent aminotransferase family protein</fullName>
    </submittedName>
</protein>
<dbReference type="InterPro" id="IPR036390">
    <property type="entry name" value="WH_DNA-bd_sf"/>
</dbReference>
<dbReference type="InterPro" id="IPR051446">
    <property type="entry name" value="HTH_trans_reg/aminotransferase"/>
</dbReference>
<evidence type="ECO:0000259" key="6">
    <source>
        <dbReference type="PROSITE" id="PS50949"/>
    </source>
</evidence>
<keyword evidence="5" id="KW-0804">Transcription</keyword>
<keyword evidence="3" id="KW-0805">Transcription regulation</keyword>
<dbReference type="CDD" id="cd00609">
    <property type="entry name" value="AAT_like"/>
    <property type="match status" value="1"/>
</dbReference>
<evidence type="ECO:0000256" key="2">
    <source>
        <dbReference type="ARBA" id="ARBA00022898"/>
    </source>
</evidence>
<dbReference type="Gene3D" id="1.10.10.10">
    <property type="entry name" value="Winged helix-like DNA-binding domain superfamily/Winged helix DNA-binding domain"/>
    <property type="match status" value="1"/>
</dbReference>
<dbReference type="EMBL" id="CP080095">
    <property type="protein sequence ID" value="QYD67661.1"/>
    <property type="molecule type" value="Genomic_DNA"/>
</dbReference>
<dbReference type="GO" id="GO:0008483">
    <property type="term" value="F:transaminase activity"/>
    <property type="evidence" value="ECO:0007669"/>
    <property type="project" value="UniProtKB-KW"/>
</dbReference>
<dbReference type="InterPro" id="IPR000524">
    <property type="entry name" value="Tscrpt_reg_HTH_GntR"/>
</dbReference>
<dbReference type="InterPro" id="IPR015424">
    <property type="entry name" value="PyrdxlP-dep_Trfase"/>
</dbReference>
<dbReference type="InterPro" id="IPR004839">
    <property type="entry name" value="Aminotransferase_I/II_large"/>
</dbReference>
<dbReference type="Proteomes" id="UP000826462">
    <property type="component" value="Chromosome 1"/>
</dbReference>